<evidence type="ECO:0000313" key="4">
    <source>
        <dbReference type="EMBL" id="RPB21930.1"/>
    </source>
</evidence>
<reference evidence="4 5" key="1">
    <citation type="journal article" date="2018" name="Nat. Ecol. Evol.">
        <title>Pezizomycetes genomes reveal the molecular basis of ectomycorrhizal truffle lifestyle.</title>
        <authorList>
            <person name="Murat C."/>
            <person name="Payen T."/>
            <person name="Noel B."/>
            <person name="Kuo A."/>
            <person name="Morin E."/>
            <person name="Chen J."/>
            <person name="Kohler A."/>
            <person name="Krizsan K."/>
            <person name="Balestrini R."/>
            <person name="Da Silva C."/>
            <person name="Montanini B."/>
            <person name="Hainaut M."/>
            <person name="Levati E."/>
            <person name="Barry K.W."/>
            <person name="Belfiori B."/>
            <person name="Cichocki N."/>
            <person name="Clum A."/>
            <person name="Dockter R.B."/>
            <person name="Fauchery L."/>
            <person name="Guy J."/>
            <person name="Iotti M."/>
            <person name="Le Tacon F."/>
            <person name="Lindquist E.A."/>
            <person name="Lipzen A."/>
            <person name="Malagnac F."/>
            <person name="Mello A."/>
            <person name="Molinier V."/>
            <person name="Miyauchi S."/>
            <person name="Poulain J."/>
            <person name="Riccioni C."/>
            <person name="Rubini A."/>
            <person name="Sitrit Y."/>
            <person name="Splivallo R."/>
            <person name="Traeger S."/>
            <person name="Wang M."/>
            <person name="Zifcakova L."/>
            <person name="Wipf D."/>
            <person name="Zambonelli A."/>
            <person name="Paolocci F."/>
            <person name="Nowrousian M."/>
            <person name="Ottonello S."/>
            <person name="Baldrian P."/>
            <person name="Spatafora J.W."/>
            <person name="Henrissat B."/>
            <person name="Nagy L.G."/>
            <person name="Aury J.M."/>
            <person name="Wincker P."/>
            <person name="Grigoriev I.V."/>
            <person name="Bonfante P."/>
            <person name="Martin F.M."/>
        </authorList>
    </citation>
    <scope>NUCLEOTIDE SEQUENCE [LARGE SCALE GENOMIC DNA]</scope>
    <source>
        <strain evidence="4 5">ATCC MYA-4762</strain>
    </source>
</reference>
<proteinExistence type="predicted"/>
<keyword evidence="1" id="KW-0677">Repeat</keyword>
<accession>A0A3N4LGB8</accession>
<dbReference type="AlphaFoldDB" id="A0A3N4LGB8"/>
<dbReference type="PROSITE" id="PS50297">
    <property type="entry name" value="ANK_REP_REGION"/>
    <property type="match status" value="1"/>
</dbReference>
<dbReference type="InterPro" id="IPR036770">
    <property type="entry name" value="Ankyrin_rpt-contain_sf"/>
</dbReference>
<dbReference type="InterPro" id="IPR002110">
    <property type="entry name" value="Ankyrin_rpt"/>
</dbReference>
<keyword evidence="5" id="KW-1185">Reference proteome</keyword>
<dbReference type="SMART" id="SM00248">
    <property type="entry name" value="ANK"/>
    <property type="match status" value="2"/>
</dbReference>
<evidence type="ECO:0000313" key="5">
    <source>
        <dbReference type="Proteomes" id="UP000267821"/>
    </source>
</evidence>
<dbReference type="Pfam" id="PF12796">
    <property type="entry name" value="Ank_2"/>
    <property type="match status" value="1"/>
</dbReference>
<dbReference type="EMBL" id="ML121556">
    <property type="protein sequence ID" value="RPB21930.1"/>
    <property type="molecule type" value="Genomic_DNA"/>
</dbReference>
<organism evidence="4 5">
    <name type="scientific">Terfezia boudieri ATCC MYA-4762</name>
    <dbReference type="NCBI Taxonomy" id="1051890"/>
    <lineage>
        <taxon>Eukaryota</taxon>
        <taxon>Fungi</taxon>
        <taxon>Dikarya</taxon>
        <taxon>Ascomycota</taxon>
        <taxon>Pezizomycotina</taxon>
        <taxon>Pezizomycetes</taxon>
        <taxon>Pezizales</taxon>
        <taxon>Pezizaceae</taxon>
        <taxon>Terfezia</taxon>
    </lineage>
</organism>
<dbReference type="PANTHER" id="PTHR24198:SF165">
    <property type="entry name" value="ANKYRIN REPEAT-CONTAINING PROTEIN-RELATED"/>
    <property type="match status" value="1"/>
</dbReference>
<evidence type="ECO:0000256" key="2">
    <source>
        <dbReference type="ARBA" id="ARBA00023043"/>
    </source>
</evidence>
<dbReference type="InParanoid" id="A0A3N4LGB8"/>
<evidence type="ECO:0000256" key="1">
    <source>
        <dbReference type="ARBA" id="ARBA00022737"/>
    </source>
</evidence>
<evidence type="ECO:0000256" key="3">
    <source>
        <dbReference type="PROSITE-ProRule" id="PRU00023"/>
    </source>
</evidence>
<name>A0A3N4LGB8_9PEZI</name>
<dbReference type="PANTHER" id="PTHR24198">
    <property type="entry name" value="ANKYRIN REPEAT AND PROTEIN KINASE DOMAIN-CONTAINING PROTEIN"/>
    <property type="match status" value="1"/>
</dbReference>
<gene>
    <name evidence="4" type="ORF">L211DRAFT_840277</name>
</gene>
<dbReference type="PROSITE" id="PS50088">
    <property type="entry name" value="ANK_REPEAT"/>
    <property type="match status" value="1"/>
</dbReference>
<sequence length="182" mass="19829">MSTPNRAPPTDEGASPKELLFEACRRNNIELLTDVFKPITGVDNLANFLNTSTDALGNTAAHVAAQYGSYHALDHLLDQEGFEVDPLDKLEKETPLHKAVKYANYKDQQVGAEVVELLLDAGADPRILNKGKQRAVDLVDPRNKALREMLQKAEYAIANAGDVVNMDDNDDDVGHGSASDSE</sequence>
<keyword evidence="2 3" id="KW-0040">ANK repeat</keyword>
<dbReference type="FunCoup" id="A0A3N4LGB8">
    <property type="interactions" value="20"/>
</dbReference>
<feature type="repeat" description="ANK" evidence="3">
    <location>
        <begin position="91"/>
        <end position="130"/>
    </location>
</feature>
<dbReference type="Proteomes" id="UP000267821">
    <property type="component" value="Unassembled WGS sequence"/>
</dbReference>
<dbReference type="STRING" id="1051890.A0A3N4LGB8"/>
<dbReference type="PRINTS" id="PR01415">
    <property type="entry name" value="ANKYRIN"/>
</dbReference>
<dbReference type="OrthoDB" id="9995210at2759"/>
<dbReference type="Gene3D" id="1.25.40.20">
    <property type="entry name" value="Ankyrin repeat-containing domain"/>
    <property type="match status" value="1"/>
</dbReference>
<dbReference type="SUPFAM" id="SSF48403">
    <property type="entry name" value="Ankyrin repeat"/>
    <property type="match status" value="1"/>
</dbReference>
<protein>
    <submittedName>
        <fullName evidence="4">Ankyrin</fullName>
    </submittedName>
</protein>